<evidence type="ECO:0000313" key="2">
    <source>
        <dbReference type="Proteomes" id="UP000186795"/>
    </source>
</evidence>
<proteinExistence type="predicted"/>
<dbReference type="Proteomes" id="UP000186795">
    <property type="component" value="Unassembled WGS sequence"/>
</dbReference>
<organism evidence="1 2">
    <name type="scientific">Kroppenstedtia eburnea</name>
    <dbReference type="NCBI Taxonomy" id="714067"/>
    <lineage>
        <taxon>Bacteria</taxon>
        <taxon>Bacillati</taxon>
        <taxon>Bacillota</taxon>
        <taxon>Bacilli</taxon>
        <taxon>Bacillales</taxon>
        <taxon>Thermoactinomycetaceae</taxon>
        <taxon>Kroppenstedtia</taxon>
    </lineage>
</organism>
<evidence type="ECO:0000313" key="1">
    <source>
        <dbReference type="EMBL" id="SIS44741.1"/>
    </source>
</evidence>
<reference evidence="2" key="1">
    <citation type="submission" date="2017-01" db="EMBL/GenBank/DDBJ databases">
        <authorList>
            <person name="Varghese N."/>
            <person name="Submissions S."/>
        </authorList>
    </citation>
    <scope>NUCLEOTIDE SEQUENCE [LARGE SCALE GENOMIC DNA]</scope>
    <source>
        <strain evidence="2">DSM 45196</strain>
    </source>
</reference>
<sequence length="68" mass="7608">MLISRILGWKIVFYHAPVAPIGHKSRLGSFLPGRAMPSCKEVMTGRSESSGRGRGKAFRMYHKEECCP</sequence>
<protein>
    <submittedName>
        <fullName evidence="1">Uncharacterized protein</fullName>
    </submittedName>
</protein>
<accession>A0A1N7J671</accession>
<dbReference type="EMBL" id="FTOD01000001">
    <property type="protein sequence ID" value="SIS44741.1"/>
    <property type="molecule type" value="Genomic_DNA"/>
</dbReference>
<keyword evidence="2" id="KW-1185">Reference proteome</keyword>
<gene>
    <name evidence="1" type="ORF">SAMN05421790_101763</name>
</gene>
<dbReference type="AlphaFoldDB" id="A0A1N7J671"/>
<name>A0A1N7J671_9BACL</name>